<organism evidence="3 4">
    <name type="scientific">Ilumatobacter coccineus (strain NBRC 103263 / KCTC 29153 / YM16-304)</name>
    <dbReference type="NCBI Taxonomy" id="1313172"/>
    <lineage>
        <taxon>Bacteria</taxon>
        <taxon>Bacillati</taxon>
        <taxon>Actinomycetota</taxon>
        <taxon>Acidimicrobiia</taxon>
        <taxon>Acidimicrobiales</taxon>
        <taxon>Ilumatobacteraceae</taxon>
        <taxon>Ilumatobacter</taxon>
    </lineage>
</organism>
<dbReference type="CDD" id="cd00085">
    <property type="entry name" value="HNHc"/>
    <property type="match status" value="1"/>
</dbReference>
<dbReference type="Proteomes" id="UP000011863">
    <property type="component" value="Chromosome"/>
</dbReference>
<accession>A0A6C7E011</accession>
<feature type="region of interest" description="Disordered" evidence="1">
    <location>
        <begin position="410"/>
        <end position="468"/>
    </location>
</feature>
<name>A0A6C7E011_ILUCY</name>
<gene>
    <name evidence="3" type="ORF">YM304_13400</name>
</gene>
<dbReference type="InterPro" id="IPR003615">
    <property type="entry name" value="HNH_nuc"/>
</dbReference>
<dbReference type="OrthoDB" id="3513062at2"/>
<evidence type="ECO:0000256" key="1">
    <source>
        <dbReference type="SAM" id="MobiDB-lite"/>
    </source>
</evidence>
<evidence type="ECO:0000259" key="2">
    <source>
        <dbReference type="Pfam" id="PF02720"/>
    </source>
</evidence>
<dbReference type="Pfam" id="PF02720">
    <property type="entry name" value="DUF222"/>
    <property type="match status" value="1"/>
</dbReference>
<dbReference type="AlphaFoldDB" id="A0A6C7E011"/>
<keyword evidence="4" id="KW-1185">Reference proteome</keyword>
<dbReference type="InterPro" id="IPR003870">
    <property type="entry name" value="DUF222"/>
</dbReference>
<evidence type="ECO:0000313" key="4">
    <source>
        <dbReference type="Proteomes" id="UP000011863"/>
    </source>
</evidence>
<feature type="compositionally biased region" description="Basic residues" evidence="1">
    <location>
        <begin position="412"/>
        <end position="424"/>
    </location>
</feature>
<proteinExistence type="predicted"/>
<reference evidence="3 4" key="1">
    <citation type="journal article" date="2013" name="Int. J. Syst. Evol. Microbiol.">
        <title>Ilumatobacter nonamiense sp. nov. and Ilumatobacter coccineum sp. nov., isolated from seashore sand.</title>
        <authorList>
            <person name="Matsumoto A."/>
            <person name="Kasai H."/>
            <person name="Matsuo Y."/>
            <person name="Shizuri Y."/>
            <person name="Ichikawa N."/>
            <person name="Fujita N."/>
            <person name="Omura S."/>
            <person name="Takahashi Y."/>
        </authorList>
    </citation>
    <scope>NUCLEOTIDE SEQUENCE [LARGE SCALE GENOMIC DNA]</scope>
    <source>
        <strain evidence="4">NBRC 103263 / KCTC 29153 / YM16-304</strain>
    </source>
</reference>
<feature type="domain" description="DUF222" evidence="2">
    <location>
        <begin position="19"/>
        <end position="248"/>
    </location>
</feature>
<sequence>MFDHRIAELLELDDSGLDAQIRELESQRRRLDAEMAATIAVAEHRTLNAVDGHRSMSAYLRATCNWSKAQAARFRSAAHLVNTHSVVGDAWIHGRIGEIQVSTLSKLHRNRRVNERLGEAIDQLVVHAETLPLADFEVVAARFATLADQDGAFDTRPDVEQRSATVTDVAGCLHVRANGGDPLEAAEFIAIVERFVEAEFRHDQQVRHDMEEAVANGDVVFPPLRSRAQRTHDALLAMARAGAAHEGMINPAEPLVSVLVDQQTMAWIIAHSGLGASTSLSGESIDPFTGLARPSEFLDDLLGDVDTLLDRRCETDTGIMLKPADVLRAVMSGHMRRMVLDGDRVPVDLGRSRRVFAGPARAAAKLLVPWCEHPGCDLPAALCQVDHSVEWQLLGSTDQANAGLRCGFHNREKSRSKRRTRRDRRGLMHTSRPDGTIILPVGCRPPTFPSDDDPDDAGTSCDAEETRVMEEAARNRLRLVASER</sequence>
<evidence type="ECO:0000313" key="3">
    <source>
        <dbReference type="EMBL" id="BAN01654.1"/>
    </source>
</evidence>
<dbReference type="EMBL" id="AP012057">
    <property type="protein sequence ID" value="BAN01654.1"/>
    <property type="molecule type" value="Genomic_DNA"/>
</dbReference>
<protein>
    <recommendedName>
        <fullName evidence="2">DUF222 domain-containing protein</fullName>
    </recommendedName>
</protein>
<dbReference type="KEGG" id="aym:YM304_13400"/>